<comment type="similarity">
    <text evidence="1 2">Belongs to the small heat shock protein (HSP20) family.</text>
</comment>
<dbReference type="Pfam" id="PF13919">
    <property type="entry name" value="ASXH"/>
    <property type="match status" value="1"/>
</dbReference>
<protein>
    <submittedName>
        <fullName evidence="5">ASXH domain-containing protein</fullName>
    </submittedName>
</protein>
<proteinExistence type="inferred from homology"/>
<dbReference type="OrthoDB" id="2289918at2759"/>
<dbReference type="CDD" id="cd06464">
    <property type="entry name" value="ACD_sHsps-like"/>
    <property type="match status" value="1"/>
</dbReference>
<keyword evidence="6" id="KW-1185">Reference proteome</keyword>
<evidence type="ECO:0000256" key="1">
    <source>
        <dbReference type="PROSITE-ProRule" id="PRU00285"/>
    </source>
</evidence>
<dbReference type="SUPFAM" id="SSF49764">
    <property type="entry name" value="HSP20-like chaperones"/>
    <property type="match status" value="1"/>
</dbReference>
<feature type="domain" description="SHSP" evidence="4">
    <location>
        <begin position="492"/>
        <end position="613"/>
    </location>
</feature>
<sequence>MADASTSLRRSARQPKPVQRETSPVAEAKAKPAVKRKAKAEPGSAEQLVSLLHKSNSQLTQIDLSELINANVWNMLSTDSQERLAALLPPTAFSSYTSTLESDHPAASAPSPHVNHCKPELLDPAVFNDPHFLAAARTFQDHLFSNWFSDAHNEKLKKYVEGTRDGTLAAPWKDEVWEREHEHDGMPAPMDLAGDAAEIKLSDLVKNRILQRGDVLAYKRKFTAVGVTVEKDAIIQTIDPRTHTLTVLVEHGLLRDLPESMLQVGAIEPSATARSMTISSPSQLENGLLDVEGRVERTKRPHGNAWKAVTVWRWPEDDRVYTPHAMRGGRVEQGTLFYLPSHRRNTNAPPNLYLPSLPPPQAALAEPSQLVPAQAPARGTHDMTPVRLYSTTAATRPPPVEIKPVVLNVDTALRATARPASRARHSYHPYQRAGPSSEGATSTTGSRYHTSNARFNPAVTSPLSEFAVNGPSPPFMGNENRSAVARPVGADERRYLIRTDTHYDPTTQVLTALLEIPGVKRRDVRITIGTTIYNHQRQVTVQGVLNAYFPPTADGRPECLRERKYGRYGRRFTVPANTRPQDIDATMEDGVLLLRINCGVPAGSADEHEIPIR</sequence>
<dbReference type="Proteomes" id="UP000613580">
    <property type="component" value="Unassembled WGS sequence"/>
</dbReference>
<evidence type="ECO:0000256" key="2">
    <source>
        <dbReference type="RuleBase" id="RU003616"/>
    </source>
</evidence>
<dbReference type="Pfam" id="PF00011">
    <property type="entry name" value="HSP20"/>
    <property type="match status" value="1"/>
</dbReference>
<evidence type="ECO:0000259" key="4">
    <source>
        <dbReference type="PROSITE" id="PS01031"/>
    </source>
</evidence>
<dbReference type="InterPro" id="IPR008978">
    <property type="entry name" value="HSP20-like_chaperone"/>
</dbReference>
<feature type="compositionally biased region" description="Polar residues" evidence="3">
    <location>
        <begin position="438"/>
        <end position="463"/>
    </location>
</feature>
<accession>A0A8H6TIF7</accession>
<evidence type="ECO:0000256" key="3">
    <source>
        <dbReference type="SAM" id="MobiDB-lite"/>
    </source>
</evidence>
<dbReference type="EMBL" id="JACAZE010000004">
    <property type="protein sequence ID" value="KAF7318308.1"/>
    <property type="molecule type" value="Genomic_DNA"/>
</dbReference>
<comment type="caution">
    <text evidence="5">The sequence shown here is derived from an EMBL/GenBank/DDBJ whole genome shotgun (WGS) entry which is preliminary data.</text>
</comment>
<dbReference type="InterPro" id="IPR028020">
    <property type="entry name" value="ASX_DEUBAD_dom"/>
</dbReference>
<feature type="region of interest" description="Disordered" evidence="3">
    <location>
        <begin position="417"/>
        <end position="487"/>
    </location>
</feature>
<organism evidence="5 6">
    <name type="scientific">Mycena chlorophos</name>
    <name type="common">Agaric fungus</name>
    <name type="synonym">Agaricus chlorophos</name>
    <dbReference type="NCBI Taxonomy" id="658473"/>
    <lineage>
        <taxon>Eukaryota</taxon>
        <taxon>Fungi</taxon>
        <taxon>Dikarya</taxon>
        <taxon>Basidiomycota</taxon>
        <taxon>Agaricomycotina</taxon>
        <taxon>Agaricomycetes</taxon>
        <taxon>Agaricomycetidae</taxon>
        <taxon>Agaricales</taxon>
        <taxon>Marasmiineae</taxon>
        <taxon>Mycenaceae</taxon>
        <taxon>Mycena</taxon>
    </lineage>
</organism>
<evidence type="ECO:0000313" key="6">
    <source>
        <dbReference type="Proteomes" id="UP000613580"/>
    </source>
</evidence>
<dbReference type="AlphaFoldDB" id="A0A8H6TIF7"/>
<dbReference type="PROSITE" id="PS01031">
    <property type="entry name" value="SHSP"/>
    <property type="match status" value="1"/>
</dbReference>
<feature type="region of interest" description="Disordered" evidence="3">
    <location>
        <begin position="1"/>
        <end position="42"/>
    </location>
</feature>
<name>A0A8H6TIF7_MYCCL</name>
<dbReference type="Gene3D" id="2.60.40.790">
    <property type="match status" value="1"/>
</dbReference>
<dbReference type="InterPro" id="IPR002068">
    <property type="entry name" value="A-crystallin/Hsp20_dom"/>
</dbReference>
<gene>
    <name evidence="5" type="ORF">HMN09_00339600</name>
</gene>
<evidence type="ECO:0000313" key="5">
    <source>
        <dbReference type="EMBL" id="KAF7318308.1"/>
    </source>
</evidence>
<reference evidence="5" key="1">
    <citation type="submission" date="2020-05" db="EMBL/GenBank/DDBJ databases">
        <title>Mycena genomes resolve the evolution of fungal bioluminescence.</title>
        <authorList>
            <person name="Tsai I.J."/>
        </authorList>
    </citation>
    <scope>NUCLEOTIDE SEQUENCE</scope>
    <source>
        <strain evidence="5">110903Hualien_Pintung</strain>
    </source>
</reference>